<dbReference type="PROSITE" id="PS00028">
    <property type="entry name" value="ZINC_FINGER_C2H2_1"/>
    <property type="match status" value="1"/>
</dbReference>
<gene>
    <name evidence="4" type="primary">ORF32102</name>
</gene>
<dbReference type="InterPro" id="IPR001910">
    <property type="entry name" value="Inosine/uridine_hydrolase_dom"/>
</dbReference>
<organism evidence="4">
    <name type="scientific">Arion vulgaris</name>
    <dbReference type="NCBI Taxonomy" id="1028688"/>
    <lineage>
        <taxon>Eukaryota</taxon>
        <taxon>Metazoa</taxon>
        <taxon>Spiralia</taxon>
        <taxon>Lophotrochozoa</taxon>
        <taxon>Mollusca</taxon>
        <taxon>Gastropoda</taxon>
        <taxon>Heterobranchia</taxon>
        <taxon>Euthyneura</taxon>
        <taxon>Panpulmonata</taxon>
        <taxon>Eupulmonata</taxon>
        <taxon>Stylommatophora</taxon>
        <taxon>Helicina</taxon>
        <taxon>Arionoidea</taxon>
        <taxon>Arionidae</taxon>
        <taxon>Arion</taxon>
    </lineage>
</organism>
<evidence type="ECO:0000259" key="3">
    <source>
        <dbReference type="PROSITE" id="PS50157"/>
    </source>
</evidence>
<keyword evidence="2" id="KW-0862">Zinc</keyword>
<proteinExistence type="inferred from homology"/>
<evidence type="ECO:0000256" key="2">
    <source>
        <dbReference type="PROSITE-ProRule" id="PRU00042"/>
    </source>
</evidence>
<dbReference type="GO" id="GO:0008270">
    <property type="term" value="F:zinc ion binding"/>
    <property type="evidence" value="ECO:0007669"/>
    <property type="project" value="UniProtKB-KW"/>
</dbReference>
<dbReference type="EMBL" id="HACG01011271">
    <property type="protein sequence ID" value="CEK58136.1"/>
    <property type="molecule type" value="Transcribed_RNA"/>
</dbReference>
<dbReference type="InterPro" id="IPR013087">
    <property type="entry name" value="Znf_C2H2_type"/>
</dbReference>
<dbReference type="AlphaFoldDB" id="A0A0B6YQS7"/>
<dbReference type="InterPro" id="IPR052775">
    <property type="entry name" value="IUN_hydrolase"/>
</dbReference>
<dbReference type="PANTHER" id="PTHR46190:SF1">
    <property type="entry name" value="SI:CH211-201H21.5"/>
    <property type="match status" value="1"/>
</dbReference>
<keyword evidence="2" id="KW-0863">Zinc-finger</keyword>
<name>A0A0B6YQS7_9EUPU</name>
<accession>A0A0B6YQS7</accession>
<dbReference type="SUPFAM" id="SSF53590">
    <property type="entry name" value="Nucleoside hydrolase"/>
    <property type="match status" value="1"/>
</dbReference>
<evidence type="ECO:0000256" key="1">
    <source>
        <dbReference type="ARBA" id="ARBA00009176"/>
    </source>
</evidence>
<dbReference type="Pfam" id="PF01156">
    <property type="entry name" value="IU_nuc_hydro"/>
    <property type="match status" value="1"/>
</dbReference>
<keyword evidence="2" id="KW-0479">Metal-binding</keyword>
<dbReference type="Gene3D" id="3.90.245.10">
    <property type="entry name" value="Ribonucleoside hydrolase-like"/>
    <property type="match status" value="1"/>
</dbReference>
<feature type="domain" description="C2H2-type" evidence="3">
    <location>
        <begin position="246"/>
        <end position="273"/>
    </location>
</feature>
<sequence length="640" mass="70993">MEKQELCETDELNDHSFRTQFTRYVHEYCEASHNSFTLNTKKRDRVLKCLRNAKIESSARFRFWVRSKGFRIVQSQDGEDILAVPPKGNDPNDTLFRRVATIDEFFDIIYAAHSENGHVGQSQTFRAIKAMYALVPRILVIKFIEMCPQCSNTHSYAVKRRQSVPSSNIISADKLAGAQNTYAVVKRDPDDLEEEGFDESEEAATNQQEVANALNEILSGKIAGAEIETVVHIEEDDSGAASNVLFPCHLCKEVFSKKKALQKHIHTHQDFKPSVPLQKISPSSKKRKFSVVGFSPAFGSRQRRVGRQRIILDVDSSPTAAQAIVLAASRPDIELMAINCVAGRVSVLNACENALRVLRACGREDVHVCRGAEKSLLGLFGKEDNLPGIAWSRKVEGHVQAEHSVSSLIRCVNENPGEITLVCLGPLTNLALALRLDPLVSNHLKEVYIVGGNIEGQGDFSSCAEQNFLFDPEAAHIVLQEITDAIILPYEIGQRHSIPFKHLISCLNAGTEVSNFLIESVTPEELQHQAKMGVVTPEVFAVAMVIDSTIILEKEKVFATVELKGEYSRGLMVVDRRGFLNKEPNVYIVKNMDLGKTQALFGSVFSTPQLSDQTSVAVTLAGPNREHLPILFNETRMTLG</sequence>
<dbReference type="PROSITE" id="PS50157">
    <property type="entry name" value="ZINC_FINGER_C2H2_2"/>
    <property type="match status" value="1"/>
</dbReference>
<dbReference type="PANTHER" id="PTHR46190">
    <property type="entry name" value="SI:CH211-201H21.5-RELATED"/>
    <property type="match status" value="1"/>
</dbReference>
<evidence type="ECO:0000313" key="4">
    <source>
        <dbReference type="EMBL" id="CEK58136.1"/>
    </source>
</evidence>
<comment type="similarity">
    <text evidence="1">Belongs to the IUNH family.</text>
</comment>
<protein>
    <recommendedName>
        <fullName evidence="3">C2H2-type domain-containing protein</fullName>
    </recommendedName>
</protein>
<dbReference type="GO" id="GO:0016799">
    <property type="term" value="F:hydrolase activity, hydrolyzing N-glycosyl compounds"/>
    <property type="evidence" value="ECO:0007669"/>
    <property type="project" value="InterPro"/>
</dbReference>
<reference evidence="4" key="1">
    <citation type="submission" date="2014-12" db="EMBL/GenBank/DDBJ databases">
        <title>Insight into the proteome of Arion vulgaris.</title>
        <authorList>
            <person name="Aradska J."/>
            <person name="Bulat T."/>
            <person name="Smidak R."/>
            <person name="Sarate P."/>
            <person name="Gangsoo J."/>
            <person name="Sialana F."/>
            <person name="Bilban M."/>
            <person name="Lubec G."/>
        </authorList>
    </citation>
    <scope>NUCLEOTIDE SEQUENCE</scope>
    <source>
        <tissue evidence="4">Skin</tissue>
    </source>
</reference>
<dbReference type="InterPro" id="IPR036452">
    <property type="entry name" value="Ribo_hydro-like"/>
</dbReference>